<proteinExistence type="predicted"/>
<keyword evidence="1" id="KW-0812">Transmembrane</keyword>
<evidence type="ECO:0000313" key="3">
    <source>
        <dbReference type="EMBL" id="KAF2105506.1"/>
    </source>
</evidence>
<dbReference type="AlphaFoldDB" id="A0A6A5YEH5"/>
<reference evidence="3" key="1">
    <citation type="journal article" date="2020" name="Stud. Mycol.">
        <title>101 Dothideomycetes genomes: a test case for predicting lifestyles and emergence of pathogens.</title>
        <authorList>
            <person name="Haridas S."/>
            <person name="Albert R."/>
            <person name="Binder M."/>
            <person name="Bloem J."/>
            <person name="Labutti K."/>
            <person name="Salamov A."/>
            <person name="Andreopoulos B."/>
            <person name="Baker S."/>
            <person name="Barry K."/>
            <person name="Bills G."/>
            <person name="Bluhm B."/>
            <person name="Cannon C."/>
            <person name="Castanera R."/>
            <person name="Culley D."/>
            <person name="Daum C."/>
            <person name="Ezra D."/>
            <person name="Gonzalez J."/>
            <person name="Henrissat B."/>
            <person name="Kuo A."/>
            <person name="Liang C."/>
            <person name="Lipzen A."/>
            <person name="Lutzoni F."/>
            <person name="Magnuson J."/>
            <person name="Mondo S."/>
            <person name="Nolan M."/>
            <person name="Ohm R."/>
            <person name="Pangilinan J."/>
            <person name="Park H.-J."/>
            <person name="Ramirez L."/>
            <person name="Alfaro M."/>
            <person name="Sun H."/>
            <person name="Tritt A."/>
            <person name="Yoshinaga Y."/>
            <person name="Zwiers L.-H."/>
            <person name="Turgeon B."/>
            <person name="Goodwin S."/>
            <person name="Spatafora J."/>
            <person name="Crous P."/>
            <person name="Grigoriev I."/>
        </authorList>
    </citation>
    <scope>NUCLEOTIDE SEQUENCE</scope>
    <source>
        <strain evidence="3">CBS 627.86</strain>
    </source>
</reference>
<dbReference type="EMBL" id="ML977379">
    <property type="protein sequence ID" value="KAF2105506.1"/>
    <property type="molecule type" value="Genomic_DNA"/>
</dbReference>
<dbReference type="Pfam" id="PF01636">
    <property type="entry name" value="APH"/>
    <property type="match status" value="1"/>
</dbReference>
<keyword evidence="1" id="KW-0472">Membrane</keyword>
<protein>
    <recommendedName>
        <fullName evidence="2">Aminoglycoside phosphotransferase domain-containing protein</fullName>
    </recommendedName>
</protein>
<evidence type="ECO:0000313" key="4">
    <source>
        <dbReference type="Proteomes" id="UP000799770"/>
    </source>
</evidence>
<sequence length="254" mass="27808">MVARVTDSQGRHSGLARITAGQTNSCIQRSVHPPYVMSVLTDDGIISLCHDPATTVLSASQYSNRVVRITDSLAVKFGHFVTAQEFRNQQVAQRCLNAGIVNVPTAYRFIQKEDIGYIVMDYVEGDTLELASAKPIAELGKVLGHIHQQPATRPGPLGADQCLGCSGPNMKRWSFRKLMTSNFGSTDVRPAHSTNLTFVVMLYLCAIWISIQETLWWMAAASILLIGPPLGTSLDSLIIYCTSSSRKILAFSTF</sequence>
<dbReference type="Proteomes" id="UP000799770">
    <property type="component" value="Unassembled WGS sequence"/>
</dbReference>
<dbReference type="OrthoDB" id="3250044at2759"/>
<evidence type="ECO:0000256" key="1">
    <source>
        <dbReference type="SAM" id="Phobius"/>
    </source>
</evidence>
<evidence type="ECO:0000259" key="2">
    <source>
        <dbReference type="Pfam" id="PF01636"/>
    </source>
</evidence>
<gene>
    <name evidence="3" type="ORF">BDV96DRAFT_373282</name>
</gene>
<organism evidence="3 4">
    <name type="scientific">Lophiotrema nucula</name>
    <dbReference type="NCBI Taxonomy" id="690887"/>
    <lineage>
        <taxon>Eukaryota</taxon>
        <taxon>Fungi</taxon>
        <taxon>Dikarya</taxon>
        <taxon>Ascomycota</taxon>
        <taxon>Pezizomycotina</taxon>
        <taxon>Dothideomycetes</taxon>
        <taxon>Pleosporomycetidae</taxon>
        <taxon>Pleosporales</taxon>
        <taxon>Lophiotremataceae</taxon>
        <taxon>Lophiotrema</taxon>
    </lineage>
</organism>
<keyword evidence="4" id="KW-1185">Reference proteome</keyword>
<dbReference type="InterPro" id="IPR002575">
    <property type="entry name" value="Aminoglycoside_PTrfase"/>
</dbReference>
<dbReference type="InterPro" id="IPR011009">
    <property type="entry name" value="Kinase-like_dom_sf"/>
</dbReference>
<name>A0A6A5YEH5_9PLEO</name>
<keyword evidence="1" id="KW-1133">Transmembrane helix</keyword>
<dbReference type="SUPFAM" id="SSF56112">
    <property type="entry name" value="Protein kinase-like (PK-like)"/>
    <property type="match status" value="1"/>
</dbReference>
<accession>A0A6A5YEH5</accession>
<feature type="transmembrane region" description="Helical" evidence="1">
    <location>
        <begin position="193"/>
        <end position="211"/>
    </location>
</feature>
<feature type="domain" description="Aminoglycoside phosphotransferase" evidence="2">
    <location>
        <begin position="59"/>
        <end position="154"/>
    </location>
</feature>
<feature type="transmembrane region" description="Helical" evidence="1">
    <location>
        <begin position="217"/>
        <end position="240"/>
    </location>
</feature>